<keyword evidence="11" id="KW-1185">Reference proteome</keyword>
<feature type="domain" description="EamA" evidence="9">
    <location>
        <begin position="14"/>
        <end position="141"/>
    </location>
</feature>
<comment type="similarity">
    <text evidence="2">Belongs to the EamA transporter family.</text>
</comment>
<protein>
    <submittedName>
        <fullName evidence="10">DMT family transporter</fullName>
    </submittedName>
</protein>
<dbReference type="InterPro" id="IPR037185">
    <property type="entry name" value="EmrE-like"/>
</dbReference>
<dbReference type="SUPFAM" id="SSF103481">
    <property type="entry name" value="Multidrug resistance efflux transporter EmrE"/>
    <property type="match status" value="1"/>
</dbReference>
<evidence type="ECO:0000313" key="11">
    <source>
        <dbReference type="Proteomes" id="UP000315759"/>
    </source>
</evidence>
<evidence type="ECO:0000256" key="8">
    <source>
        <dbReference type="SAM" id="Phobius"/>
    </source>
</evidence>
<evidence type="ECO:0000256" key="6">
    <source>
        <dbReference type="ARBA" id="ARBA00023136"/>
    </source>
</evidence>
<proteinExistence type="inferred from homology"/>
<feature type="transmembrane region" description="Helical" evidence="8">
    <location>
        <begin position="41"/>
        <end position="60"/>
    </location>
</feature>
<feature type="domain" description="EamA" evidence="9">
    <location>
        <begin position="152"/>
        <end position="291"/>
    </location>
</feature>
<feature type="transmembrane region" description="Helical" evidence="8">
    <location>
        <begin position="220"/>
        <end position="240"/>
    </location>
</feature>
<comment type="caution">
    <text evidence="10">The sequence shown here is derived from an EMBL/GenBank/DDBJ whole genome shotgun (WGS) entry which is preliminary data.</text>
</comment>
<evidence type="ECO:0000256" key="2">
    <source>
        <dbReference type="ARBA" id="ARBA00007362"/>
    </source>
</evidence>
<dbReference type="AlphaFoldDB" id="A0A544W4I5"/>
<dbReference type="InterPro" id="IPR000620">
    <property type="entry name" value="EamA_dom"/>
</dbReference>
<reference evidence="10 11" key="1">
    <citation type="submission" date="2018-10" db="EMBL/GenBank/DDBJ databases">
        <title>Draft genome of Mycobacterium hodleri strain B.</title>
        <authorList>
            <person name="Amande T.J."/>
            <person name="Mcgenity T.J."/>
        </authorList>
    </citation>
    <scope>NUCLEOTIDE SEQUENCE [LARGE SCALE GENOMIC DNA]</scope>
    <source>
        <strain evidence="10 11">B</strain>
    </source>
</reference>
<dbReference type="InterPro" id="IPR051258">
    <property type="entry name" value="Diverse_Substrate_Transporter"/>
</dbReference>
<gene>
    <name evidence="10" type="ORF">D8S82_08360</name>
</gene>
<evidence type="ECO:0000256" key="1">
    <source>
        <dbReference type="ARBA" id="ARBA00004651"/>
    </source>
</evidence>
<dbReference type="GO" id="GO:0005886">
    <property type="term" value="C:plasma membrane"/>
    <property type="evidence" value="ECO:0007669"/>
    <property type="project" value="UniProtKB-SubCell"/>
</dbReference>
<feature type="compositionally biased region" description="Low complexity" evidence="7">
    <location>
        <begin position="308"/>
        <end position="333"/>
    </location>
</feature>
<evidence type="ECO:0000256" key="4">
    <source>
        <dbReference type="ARBA" id="ARBA00022692"/>
    </source>
</evidence>
<evidence type="ECO:0000256" key="7">
    <source>
        <dbReference type="SAM" id="MobiDB-lite"/>
    </source>
</evidence>
<keyword evidence="3" id="KW-1003">Cell membrane</keyword>
<dbReference type="EMBL" id="VIFX01000008">
    <property type="protein sequence ID" value="TQR87146.1"/>
    <property type="molecule type" value="Genomic_DNA"/>
</dbReference>
<feature type="compositionally biased region" description="Low complexity" evidence="7">
    <location>
        <begin position="345"/>
        <end position="366"/>
    </location>
</feature>
<keyword evidence="4 8" id="KW-0812">Transmembrane</keyword>
<feature type="transmembrane region" description="Helical" evidence="8">
    <location>
        <begin position="273"/>
        <end position="291"/>
    </location>
</feature>
<accession>A0A544W4I5</accession>
<feature type="region of interest" description="Disordered" evidence="7">
    <location>
        <begin position="297"/>
        <end position="366"/>
    </location>
</feature>
<dbReference type="PANTHER" id="PTHR42920">
    <property type="entry name" value="OS03G0707200 PROTEIN-RELATED"/>
    <property type="match status" value="1"/>
</dbReference>
<name>A0A544W4I5_9MYCO</name>
<feature type="compositionally biased region" description="Basic and acidic residues" evidence="7">
    <location>
        <begin position="297"/>
        <end position="306"/>
    </location>
</feature>
<feature type="transmembrane region" description="Helical" evidence="8">
    <location>
        <begin position="72"/>
        <end position="90"/>
    </location>
</feature>
<evidence type="ECO:0000313" key="10">
    <source>
        <dbReference type="EMBL" id="TQR87146.1"/>
    </source>
</evidence>
<organism evidence="10 11">
    <name type="scientific">Mycolicibacterium hodleri</name>
    <dbReference type="NCBI Taxonomy" id="49897"/>
    <lineage>
        <taxon>Bacteria</taxon>
        <taxon>Bacillati</taxon>
        <taxon>Actinomycetota</taxon>
        <taxon>Actinomycetes</taxon>
        <taxon>Mycobacteriales</taxon>
        <taxon>Mycobacteriaceae</taxon>
        <taxon>Mycolicibacterium</taxon>
    </lineage>
</organism>
<feature type="transmembrane region" description="Helical" evidence="8">
    <location>
        <begin position="187"/>
        <end position="208"/>
    </location>
</feature>
<feature type="transmembrane region" description="Helical" evidence="8">
    <location>
        <begin position="126"/>
        <end position="149"/>
    </location>
</feature>
<evidence type="ECO:0000256" key="5">
    <source>
        <dbReference type="ARBA" id="ARBA00022989"/>
    </source>
</evidence>
<dbReference type="Proteomes" id="UP000315759">
    <property type="component" value="Unassembled WGS sequence"/>
</dbReference>
<comment type="subcellular location">
    <subcellularLocation>
        <location evidence="1">Cell membrane</location>
        <topology evidence="1">Multi-pass membrane protein</topology>
    </subcellularLocation>
</comment>
<sequence>MDLVNPTTNRRTVDLALLAVAVAWGSSYLAAKDTVTPDGVFGFLTIRFGLAVVGLTLVVAPRLRGLTRTEAAWGSAFGAILSVILALETFGVTKTSAANAGLIISLTIVITPLLDRRVGVPRLPATFYCAVAMAVAGVGLLTQSGGFAAPSLGDFLMLLAAAARSVHVIVISRASADRKLDPARTTLVQFTVALAVFVVLSATTGRGVLEVAAHLTARSWLLVLHLALTCTVFAFVVQMWAARRTSAARVSVLLGTEPLWAAAIGVAVGGDPVTIVGVVGAVLILAGTYLARTVEGQPDRADHDADADAMTPTAASISSSSSSPSTVPIAAAARSVDVPDADGRASSAANPPSSASSTISASISSR</sequence>
<evidence type="ECO:0000256" key="3">
    <source>
        <dbReference type="ARBA" id="ARBA00022475"/>
    </source>
</evidence>
<dbReference type="PANTHER" id="PTHR42920:SF5">
    <property type="entry name" value="EAMA DOMAIN-CONTAINING PROTEIN"/>
    <property type="match status" value="1"/>
</dbReference>
<dbReference type="Pfam" id="PF00892">
    <property type="entry name" value="EamA"/>
    <property type="match status" value="2"/>
</dbReference>
<evidence type="ECO:0000259" key="9">
    <source>
        <dbReference type="Pfam" id="PF00892"/>
    </source>
</evidence>
<keyword evidence="5 8" id="KW-1133">Transmembrane helix</keyword>
<feature type="transmembrane region" description="Helical" evidence="8">
    <location>
        <begin position="96"/>
        <end position="114"/>
    </location>
</feature>
<keyword evidence="6 8" id="KW-0472">Membrane</keyword>